<dbReference type="InterPro" id="IPR036396">
    <property type="entry name" value="Cyt_P450_sf"/>
</dbReference>
<name>A0A317CDG6_9GAMM</name>
<dbReference type="OrthoDB" id="9764248at2"/>
<dbReference type="InterPro" id="IPR050196">
    <property type="entry name" value="Cytochrome_P450_Monoox"/>
</dbReference>
<keyword evidence="4 8" id="KW-0560">Oxidoreductase</keyword>
<evidence type="ECO:0000256" key="1">
    <source>
        <dbReference type="ARBA" id="ARBA00010617"/>
    </source>
</evidence>
<evidence type="ECO:0000313" key="10">
    <source>
        <dbReference type="Proteomes" id="UP000245506"/>
    </source>
</evidence>
<sequence length="455" mass="52079">MKHFTPPYPKRHTEKQSAIQSILQARSDLLSIWSEDSFKFEFMSQKILKQHVFIANDPRIVKEVFVTKHKIYERKSPQMEQALEPLLGDGLFISHGETWASHRQLQMPLFHTKFVQNYSKIMVSTIMETVEEWKKQGDKSTINVLPEMGQLTAEIISRTLFGETLGREKSGEVVTAFAEYQASIKQTPLSSFTNIPSWLDKFSIKSFKALRAAKRIHAVVDEIIDLTAKKENQETLIAHLLSANTQLEENALTREQIRNEVIVLFMAGHETTANSLAWAWYLISQSPEVEQKLHAELDEVLGDRTPEFSDVAKLPYTRAIFDEAVRLYPPVPIISRQASEDDTIRKKHIPKGSLMLVVPWLLHRHKNHWDDPDSFIPERFLAGAERKPNKFAYIPFSAGPRVCPGKNFGLVESVLSIAILAQHFRLTLPEGTLVKHECRLTLRPKGNLPMTLEIR</sequence>
<dbReference type="RefSeq" id="WP_109823063.1">
    <property type="nucleotide sequence ID" value="NZ_QGKL01000027.1"/>
</dbReference>
<feature type="binding site" description="axial binding residue" evidence="7">
    <location>
        <position position="403"/>
    </location>
    <ligand>
        <name>heme</name>
        <dbReference type="ChEBI" id="CHEBI:30413"/>
    </ligand>
    <ligandPart>
        <name>Fe</name>
        <dbReference type="ChEBI" id="CHEBI:18248"/>
    </ligandPart>
</feature>
<comment type="cofactor">
    <cofactor evidence="7">
        <name>heme</name>
        <dbReference type="ChEBI" id="CHEBI:30413"/>
    </cofactor>
</comment>
<evidence type="ECO:0000256" key="4">
    <source>
        <dbReference type="ARBA" id="ARBA00023002"/>
    </source>
</evidence>
<dbReference type="InterPro" id="IPR002401">
    <property type="entry name" value="Cyt_P450_E_grp-I"/>
</dbReference>
<keyword evidence="10" id="KW-1185">Reference proteome</keyword>
<evidence type="ECO:0000256" key="5">
    <source>
        <dbReference type="ARBA" id="ARBA00023004"/>
    </source>
</evidence>
<dbReference type="PANTHER" id="PTHR24291">
    <property type="entry name" value="CYTOCHROME P450 FAMILY 4"/>
    <property type="match status" value="1"/>
</dbReference>
<gene>
    <name evidence="9" type="ORF">DKT75_08840</name>
</gene>
<evidence type="ECO:0000256" key="7">
    <source>
        <dbReference type="PIRSR" id="PIRSR602401-1"/>
    </source>
</evidence>
<evidence type="ECO:0000256" key="3">
    <source>
        <dbReference type="ARBA" id="ARBA00022723"/>
    </source>
</evidence>
<accession>A0A317CDG6</accession>
<evidence type="ECO:0000256" key="6">
    <source>
        <dbReference type="ARBA" id="ARBA00023033"/>
    </source>
</evidence>
<dbReference type="Gene3D" id="1.10.630.10">
    <property type="entry name" value="Cytochrome P450"/>
    <property type="match status" value="1"/>
</dbReference>
<dbReference type="InterPro" id="IPR001128">
    <property type="entry name" value="Cyt_P450"/>
</dbReference>
<dbReference type="PRINTS" id="PR00463">
    <property type="entry name" value="EP450I"/>
</dbReference>
<dbReference type="SUPFAM" id="SSF48264">
    <property type="entry name" value="Cytochrome P450"/>
    <property type="match status" value="1"/>
</dbReference>
<dbReference type="GO" id="GO:0020037">
    <property type="term" value="F:heme binding"/>
    <property type="evidence" value="ECO:0007669"/>
    <property type="project" value="InterPro"/>
</dbReference>
<dbReference type="GO" id="GO:0016705">
    <property type="term" value="F:oxidoreductase activity, acting on paired donors, with incorporation or reduction of molecular oxygen"/>
    <property type="evidence" value="ECO:0007669"/>
    <property type="project" value="InterPro"/>
</dbReference>
<dbReference type="PANTHER" id="PTHR24291:SF50">
    <property type="entry name" value="BIFUNCTIONAL ALBAFLAVENONE MONOOXYGENASE_TERPENE SYNTHASE"/>
    <property type="match status" value="1"/>
</dbReference>
<reference evidence="9 10" key="1">
    <citation type="submission" date="2018-05" db="EMBL/GenBank/DDBJ databases">
        <title>Leucothrix arctica sp. nov., isolated from Arctic seawater.</title>
        <authorList>
            <person name="Choi A."/>
            <person name="Baek K."/>
        </authorList>
    </citation>
    <scope>NUCLEOTIDE SEQUENCE [LARGE SCALE GENOMIC DNA]</scope>
    <source>
        <strain evidence="9 10">IMCC9719</strain>
    </source>
</reference>
<dbReference type="Pfam" id="PF00067">
    <property type="entry name" value="p450"/>
    <property type="match status" value="1"/>
</dbReference>
<organism evidence="9 10">
    <name type="scientific">Leucothrix arctica</name>
    <dbReference type="NCBI Taxonomy" id="1481894"/>
    <lineage>
        <taxon>Bacteria</taxon>
        <taxon>Pseudomonadati</taxon>
        <taxon>Pseudomonadota</taxon>
        <taxon>Gammaproteobacteria</taxon>
        <taxon>Thiotrichales</taxon>
        <taxon>Thiotrichaceae</taxon>
        <taxon>Leucothrix</taxon>
    </lineage>
</organism>
<keyword evidence="5 7" id="KW-0408">Iron</keyword>
<keyword evidence="2 7" id="KW-0349">Heme</keyword>
<dbReference type="Proteomes" id="UP000245506">
    <property type="component" value="Unassembled WGS sequence"/>
</dbReference>
<evidence type="ECO:0000256" key="2">
    <source>
        <dbReference type="ARBA" id="ARBA00022617"/>
    </source>
</evidence>
<dbReference type="AlphaFoldDB" id="A0A317CDG6"/>
<protein>
    <submittedName>
        <fullName evidence="9">Cytochrome P450</fullName>
    </submittedName>
</protein>
<evidence type="ECO:0000313" key="9">
    <source>
        <dbReference type="EMBL" id="PWQ96694.1"/>
    </source>
</evidence>
<evidence type="ECO:0000256" key="8">
    <source>
        <dbReference type="RuleBase" id="RU000461"/>
    </source>
</evidence>
<keyword evidence="3 7" id="KW-0479">Metal-binding</keyword>
<proteinExistence type="inferred from homology"/>
<dbReference type="EMBL" id="QGKL01000027">
    <property type="protein sequence ID" value="PWQ96694.1"/>
    <property type="molecule type" value="Genomic_DNA"/>
</dbReference>
<dbReference type="PRINTS" id="PR00385">
    <property type="entry name" value="P450"/>
</dbReference>
<comment type="caution">
    <text evidence="9">The sequence shown here is derived from an EMBL/GenBank/DDBJ whole genome shotgun (WGS) entry which is preliminary data.</text>
</comment>
<dbReference type="GO" id="GO:0005506">
    <property type="term" value="F:iron ion binding"/>
    <property type="evidence" value="ECO:0007669"/>
    <property type="project" value="InterPro"/>
</dbReference>
<dbReference type="GO" id="GO:0004497">
    <property type="term" value="F:monooxygenase activity"/>
    <property type="evidence" value="ECO:0007669"/>
    <property type="project" value="UniProtKB-KW"/>
</dbReference>
<keyword evidence="6 8" id="KW-0503">Monooxygenase</keyword>
<dbReference type="PROSITE" id="PS00086">
    <property type="entry name" value="CYTOCHROME_P450"/>
    <property type="match status" value="1"/>
</dbReference>
<dbReference type="InterPro" id="IPR017972">
    <property type="entry name" value="Cyt_P450_CS"/>
</dbReference>
<comment type="similarity">
    <text evidence="1 8">Belongs to the cytochrome P450 family.</text>
</comment>